<dbReference type="AlphaFoldDB" id="A0A804IT69"/>
<evidence type="ECO:0000313" key="2">
    <source>
        <dbReference type="EMBL" id="CAG1843199.1"/>
    </source>
</evidence>
<proteinExistence type="predicted"/>
<protein>
    <submittedName>
        <fullName evidence="2">(wild Malaysian banana) hypothetical protein</fullName>
    </submittedName>
</protein>
<organism evidence="3 4">
    <name type="scientific">Musa acuminata subsp. malaccensis</name>
    <name type="common">Wild banana</name>
    <name type="synonym">Musa malaccensis</name>
    <dbReference type="NCBI Taxonomy" id="214687"/>
    <lineage>
        <taxon>Eukaryota</taxon>
        <taxon>Viridiplantae</taxon>
        <taxon>Streptophyta</taxon>
        <taxon>Embryophyta</taxon>
        <taxon>Tracheophyta</taxon>
        <taxon>Spermatophyta</taxon>
        <taxon>Magnoliopsida</taxon>
        <taxon>Liliopsida</taxon>
        <taxon>Zingiberales</taxon>
        <taxon>Musaceae</taxon>
        <taxon>Musa</taxon>
    </lineage>
</organism>
<feature type="region of interest" description="Disordered" evidence="1">
    <location>
        <begin position="15"/>
        <end position="43"/>
    </location>
</feature>
<evidence type="ECO:0000256" key="1">
    <source>
        <dbReference type="SAM" id="MobiDB-lite"/>
    </source>
</evidence>
<dbReference type="EMBL" id="HG996469">
    <property type="protein sequence ID" value="CAG1843199.1"/>
    <property type="molecule type" value="Genomic_DNA"/>
</dbReference>
<dbReference type="Gramene" id="Ma04_t23870.2">
    <property type="protein sequence ID" value="Ma04_p23870.2"/>
    <property type="gene ID" value="Ma04_g23870"/>
</dbReference>
<accession>A0A804IT69</accession>
<evidence type="ECO:0000313" key="3">
    <source>
        <dbReference type="EnsemblPlants" id="Ma04_p23870.2"/>
    </source>
</evidence>
<reference evidence="3" key="2">
    <citation type="submission" date="2021-05" db="UniProtKB">
        <authorList>
            <consortium name="EnsemblPlants"/>
        </authorList>
    </citation>
    <scope>IDENTIFICATION</scope>
    <source>
        <strain evidence="3">subsp. malaccensis</strain>
    </source>
</reference>
<dbReference type="InParanoid" id="A0A804IT69"/>
<keyword evidence="4" id="KW-1185">Reference proteome</keyword>
<gene>
    <name evidence="2" type="ORF">GSMUA_129940.1</name>
</gene>
<dbReference type="EnsemblPlants" id="Ma04_t23870.2">
    <property type="protein sequence ID" value="Ma04_p23870.2"/>
    <property type="gene ID" value="Ma04_g23870"/>
</dbReference>
<reference evidence="2" key="1">
    <citation type="submission" date="2021-03" db="EMBL/GenBank/DDBJ databases">
        <authorList>
            <consortium name="Genoscope - CEA"/>
            <person name="William W."/>
        </authorList>
    </citation>
    <scope>NUCLEOTIDE SEQUENCE</scope>
    <source>
        <strain evidence="2">Doubled-haploid Pahang</strain>
    </source>
</reference>
<dbReference type="Proteomes" id="UP000012960">
    <property type="component" value="Unplaced"/>
</dbReference>
<sequence length="110" mass="11887">MESLAPRKETWIRAEREGNDALPVAEAGDLGDRSFATSEPASDLKEEVKGFVYGRSGGVDGSGLDGSSWNDASTHLVNNVPETDKGVHFSQPFLVFGANKYASVYLYTFP</sequence>
<evidence type="ECO:0000313" key="4">
    <source>
        <dbReference type="Proteomes" id="UP000012960"/>
    </source>
</evidence>
<name>A0A804IT69_MUSAM</name>